<name>A0A2Y9AND5_9RHOB</name>
<feature type="domain" description="LpxI C-terminal" evidence="1">
    <location>
        <begin position="137"/>
        <end position="190"/>
    </location>
</feature>
<keyword evidence="5" id="KW-1185">Reference proteome</keyword>
<evidence type="ECO:0000313" key="6">
    <source>
        <dbReference type="Proteomes" id="UP000251571"/>
    </source>
</evidence>
<dbReference type="PANTHER" id="PTHR39962:SF1">
    <property type="entry name" value="LPXI FAMILY PROTEIN"/>
    <property type="match status" value="1"/>
</dbReference>
<accession>A0A2Y9AND5</accession>
<evidence type="ECO:0000259" key="2">
    <source>
        <dbReference type="Pfam" id="PF17930"/>
    </source>
</evidence>
<dbReference type="InterPro" id="IPR053174">
    <property type="entry name" value="LpxI"/>
</dbReference>
<dbReference type="AlphaFoldDB" id="A0A2Y9AND5"/>
<reference evidence="3 5" key="2">
    <citation type="submission" date="2018-03" db="EMBL/GenBank/DDBJ databases">
        <title>Genomic Encyclopedia of Archaeal and Bacterial Type Strains, Phase II (KMG-II): from individual species to whole genera.</title>
        <authorList>
            <person name="Goeker M."/>
        </authorList>
    </citation>
    <scope>NUCLEOTIDE SEQUENCE [LARGE SCALE GENOMIC DNA]</scope>
    <source>
        <strain evidence="3 5">DSM 25227</strain>
    </source>
</reference>
<evidence type="ECO:0000313" key="5">
    <source>
        <dbReference type="Proteomes" id="UP000245839"/>
    </source>
</evidence>
<organism evidence="4 6">
    <name type="scientific">Jannaschia seohaensis</name>
    <dbReference type="NCBI Taxonomy" id="475081"/>
    <lineage>
        <taxon>Bacteria</taxon>
        <taxon>Pseudomonadati</taxon>
        <taxon>Pseudomonadota</taxon>
        <taxon>Alphaproteobacteria</taxon>
        <taxon>Rhodobacterales</taxon>
        <taxon>Roseobacteraceae</taxon>
        <taxon>Jannaschia</taxon>
    </lineage>
</organism>
<reference evidence="4 6" key="1">
    <citation type="submission" date="2016-10" db="EMBL/GenBank/DDBJ databases">
        <authorList>
            <person name="Cai Z."/>
        </authorList>
    </citation>
    <scope>NUCLEOTIDE SEQUENCE [LARGE SCALE GENOMIC DNA]</scope>
    <source>
        <strain evidence="4 6">DSM 25227</strain>
    </source>
</reference>
<evidence type="ECO:0000259" key="1">
    <source>
        <dbReference type="Pfam" id="PF06230"/>
    </source>
</evidence>
<dbReference type="Pfam" id="PF06230">
    <property type="entry name" value="LpxI_C"/>
    <property type="match status" value="2"/>
</dbReference>
<evidence type="ECO:0000313" key="4">
    <source>
        <dbReference type="EMBL" id="SSA45981.1"/>
    </source>
</evidence>
<dbReference type="RefSeq" id="WP_245947439.1">
    <property type="nucleotide sequence ID" value="NZ_QGDJ01000004.1"/>
</dbReference>
<evidence type="ECO:0008006" key="7">
    <source>
        <dbReference type="Google" id="ProtNLM"/>
    </source>
</evidence>
<dbReference type="EMBL" id="UETC01000004">
    <property type="protein sequence ID" value="SSA45981.1"/>
    <property type="molecule type" value="Genomic_DNA"/>
</dbReference>
<dbReference type="Gene3D" id="3.40.50.20">
    <property type="match status" value="1"/>
</dbReference>
<dbReference type="InterPro" id="IPR041255">
    <property type="entry name" value="LpxI_N"/>
</dbReference>
<gene>
    <name evidence="3" type="ORF">BCF38_104253</name>
    <name evidence="4" type="ORF">SAMN05421539_104253</name>
</gene>
<sequence>MSVALVAGQGGLPGVLANALGRSGAPWFACHLEGFPPQAVGQSRGFRIEQLGTLIAALTAEGVERVCFAGAIARPPLDPSAVDAATMPLVPRMMQAIQAGDDAALRTVIAFFEEAGLTVVGAQEIAPELLDLPVTGSPSKQDAADIVRAAEVHGALGAVDVGQGCVVAKGQVLAVEAAPGTDFMLATLAKQPPAPPRAPSGGLFGGDLFGGAADWLSGSGGPQRRLPDFARPSGGVFFKAAKPDQDRRIDLPTIGPATIRAVAAAGLNGLALEAGGVLVIDREDVAAQLASTGLFLAAWER</sequence>
<dbReference type="PANTHER" id="PTHR39962">
    <property type="entry name" value="BLL4848 PROTEIN"/>
    <property type="match status" value="1"/>
</dbReference>
<dbReference type="Proteomes" id="UP000245839">
    <property type="component" value="Unassembled WGS sequence"/>
</dbReference>
<dbReference type="Gene3D" id="3.40.140.80">
    <property type="match status" value="1"/>
</dbReference>
<dbReference type="Proteomes" id="UP000251571">
    <property type="component" value="Unassembled WGS sequence"/>
</dbReference>
<feature type="domain" description="LpxI C-terminal" evidence="1">
    <location>
        <begin position="225"/>
        <end position="296"/>
    </location>
</feature>
<dbReference type="Pfam" id="PF17930">
    <property type="entry name" value="LpxI_N"/>
    <property type="match status" value="1"/>
</dbReference>
<dbReference type="InterPro" id="IPR010415">
    <property type="entry name" value="LpxI_C"/>
</dbReference>
<proteinExistence type="predicted"/>
<dbReference type="EMBL" id="QGDJ01000004">
    <property type="protein sequence ID" value="PWJ19319.1"/>
    <property type="molecule type" value="Genomic_DNA"/>
</dbReference>
<dbReference type="InterPro" id="IPR043167">
    <property type="entry name" value="LpxI_C_sf"/>
</dbReference>
<feature type="domain" description="LpxI N-terminal" evidence="2">
    <location>
        <begin position="3"/>
        <end position="129"/>
    </location>
</feature>
<evidence type="ECO:0000313" key="3">
    <source>
        <dbReference type="EMBL" id="PWJ19319.1"/>
    </source>
</evidence>
<protein>
    <recommendedName>
        <fullName evidence="7">Phosphatidate cytidylyltransferase</fullName>
    </recommendedName>
</protein>